<reference evidence="2 3" key="1">
    <citation type="submission" date="2020-07" db="EMBL/GenBank/DDBJ databases">
        <title>Sequencing the genomes of 1000 actinobacteria strains.</title>
        <authorList>
            <person name="Klenk H.-P."/>
        </authorList>
    </citation>
    <scope>NUCLEOTIDE SEQUENCE [LARGE SCALE GENOMIC DNA]</scope>
    <source>
        <strain evidence="2 3">DSM 21349</strain>
    </source>
</reference>
<dbReference type="PROSITE" id="PS51186">
    <property type="entry name" value="GNAT"/>
    <property type="match status" value="1"/>
</dbReference>
<dbReference type="Pfam" id="PF00583">
    <property type="entry name" value="Acetyltransf_1"/>
    <property type="match status" value="1"/>
</dbReference>
<sequence>MSDQHPEATIRPMRPDDVETAERLSAEAFHELDLRMHPRSLAEPVIRPPERGAAWVRRTRHFLETDPEGCWVAEDATGMLGFATSYNREKLWCLATYAVRPALQGRGLGKPLLAAALHHGRGSLRGMLSSSSDPRAVRRYRLAGFTLHPQMYLHGTVDRTAIPVGTGEKVREGSAGDIDLMDSVDRLTRGAAHGPDHAVLLDAWRLLVSDTTTGAGYAYVGGGSVALLAATNRRTASRLLWTALADAGADDGGTASVPHVTAANHWAIDVGLAARLELRTEGYLGLRGMEPPTPYLHNGALL</sequence>
<keyword evidence="2" id="KW-0808">Transferase</keyword>
<dbReference type="GO" id="GO:0016747">
    <property type="term" value="F:acyltransferase activity, transferring groups other than amino-acyl groups"/>
    <property type="evidence" value="ECO:0007669"/>
    <property type="project" value="InterPro"/>
</dbReference>
<name>A0A7W3PA24_9ACTN</name>
<gene>
    <name evidence="2" type="ORF">FB382_002303</name>
</gene>
<dbReference type="AlphaFoldDB" id="A0A7W3PA24"/>
<accession>A0A7W3PA24</accession>
<dbReference type="Proteomes" id="UP000580910">
    <property type="component" value="Unassembled WGS sequence"/>
</dbReference>
<evidence type="ECO:0000313" key="3">
    <source>
        <dbReference type="Proteomes" id="UP000580910"/>
    </source>
</evidence>
<evidence type="ECO:0000313" key="2">
    <source>
        <dbReference type="EMBL" id="MBA8804012.1"/>
    </source>
</evidence>
<protein>
    <submittedName>
        <fullName evidence="2">GNAT superfamily N-acetyltransferase</fullName>
    </submittedName>
</protein>
<dbReference type="RefSeq" id="WP_343055574.1">
    <property type="nucleotide sequence ID" value="NZ_JACGXA010000001.1"/>
</dbReference>
<dbReference type="CDD" id="cd04301">
    <property type="entry name" value="NAT_SF"/>
    <property type="match status" value="1"/>
</dbReference>
<dbReference type="SUPFAM" id="SSF55729">
    <property type="entry name" value="Acyl-CoA N-acyltransferases (Nat)"/>
    <property type="match status" value="1"/>
</dbReference>
<comment type="caution">
    <text evidence="2">The sequence shown here is derived from an EMBL/GenBank/DDBJ whole genome shotgun (WGS) entry which is preliminary data.</text>
</comment>
<organism evidence="2 3">
    <name type="scientific">Nocardioides ginsengisegetis</name>
    <dbReference type="NCBI Taxonomy" id="661491"/>
    <lineage>
        <taxon>Bacteria</taxon>
        <taxon>Bacillati</taxon>
        <taxon>Actinomycetota</taxon>
        <taxon>Actinomycetes</taxon>
        <taxon>Propionibacteriales</taxon>
        <taxon>Nocardioidaceae</taxon>
        <taxon>Nocardioides</taxon>
    </lineage>
</organism>
<keyword evidence="3" id="KW-1185">Reference proteome</keyword>
<dbReference type="InterPro" id="IPR016181">
    <property type="entry name" value="Acyl_CoA_acyltransferase"/>
</dbReference>
<feature type="domain" description="N-acetyltransferase" evidence="1">
    <location>
        <begin position="8"/>
        <end position="163"/>
    </location>
</feature>
<proteinExistence type="predicted"/>
<dbReference type="InterPro" id="IPR000182">
    <property type="entry name" value="GNAT_dom"/>
</dbReference>
<dbReference type="Gene3D" id="3.40.630.30">
    <property type="match status" value="1"/>
</dbReference>
<evidence type="ECO:0000259" key="1">
    <source>
        <dbReference type="PROSITE" id="PS51186"/>
    </source>
</evidence>
<dbReference type="EMBL" id="JACGXA010000001">
    <property type="protein sequence ID" value="MBA8804012.1"/>
    <property type="molecule type" value="Genomic_DNA"/>
</dbReference>